<proteinExistence type="predicted"/>
<dbReference type="AlphaFoldDB" id="A0A2I0KCA5"/>
<evidence type="ECO:0000313" key="1">
    <source>
        <dbReference type="EMBL" id="PKI66158.1"/>
    </source>
</evidence>
<name>A0A2I0KCA5_PUNGR</name>
<organism evidence="1 2">
    <name type="scientific">Punica granatum</name>
    <name type="common">Pomegranate</name>
    <dbReference type="NCBI Taxonomy" id="22663"/>
    <lineage>
        <taxon>Eukaryota</taxon>
        <taxon>Viridiplantae</taxon>
        <taxon>Streptophyta</taxon>
        <taxon>Embryophyta</taxon>
        <taxon>Tracheophyta</taxon>
        <taxon>Spermatophyta</taxon>
        <taxon>Magnoliopsida</taxon>
        <taxon>eudicotyledons</taxon>
        <taxon>Gunneridae</taxon>
        <taxon>Pentapetalae</taxon>
        <taxon>rosids</taxon>
        <taxon>malvids</taxon>
        <taxon>Myrtales</taxon>
        <taxon>Lythraceae</taxon>
        <taxon>Punica</taxon>
    </lineage>
</organism>
<keyword evidence="2" id="KW-1185">Reference proteome</keyword>
<sequence>MAKLTKIQPNIELAHEPGEVVVLEVLGQQLDGEFDHIPYHKRVAGAASRDDRINRLVVHHLIAILEEGGGQRRMGLLLLGAYPSYEAKKQRRQIFERNWRRSKGARSSKRRWKNWHDWAKSLAASVGSTFLNSDNGPDSSLFKELGWLLEDALPEAKAPDLLSFLCSHDRFSSLSFPNK</sequence>
<accession>A0A2I0KCA5</accession>
<evidence type="ECO:0000313" key="2">
    <source>
        <dbReference type="Proteomes" id="UP000233551"/>
    </source>
</evidence>
<dbReference type="EMBL" id="PGOL01000685">
    <property type="protein sequence ID" value="PKI66158.1"/>
    <property type="molecule type" value="Genomic_DNA"/>
</dbReference>
<comment type="caution">
    <text evidence="1">The sequence shown here is derived from an EMBL/GenBank/DDBJ whole genome shotgun (WGS) entry which is preliminary data.</text>
</comment>
<protein>
    <submittedName>
        <fullName evidence="1">Uncharacterized protein</fullName>
    </submittedName>
</protein>
<gene>
    <name evidence="1" type="ORF">CRG98_013456</name>
</gene>
<reference evidence="1 2" key="1">
    <citation type="submission" date="2017-11" db="EMBL/GenBank/DDBJ databases">
        <title>De-novo sequencing of pomegranate (Punica granatum L.) genome.</title>
        <authorList>
            <person name="Akparov Z."/>
            <person name="Amiraslanov A."/>
            <person name="Hajiyeva S."/>
            <person name="Abbasov M."/>
            <person name="Kaur K."/>
            <person name="Hamwieh A."/>
            <person name="Solovyev V."/>
            <person name="Salamov A."/>
            <person name="Braich B."/>
            <person name="Kosarev P."/>
            <person name="Mahmoud A."/>
            <person name="Hajiyev E."/>
            <person name="Babayeva S."/>
            <person name="Izzatullayeva V."/>
            <person name="Mammadov A."/>
            <person name="Mammadov A."/>
            <person name="Sharifova S."/>
            <person name="Ojaghi J."/>
            <person name="Eynullazada K."/>
            <person name="Bayramov B."/>
            <person name="Abdulazimova A."/>
            <person name="Shahmuradov I."/>
        </authorList>
    </citation>
    <scope>NUCLEOTIDE SEQUENCE [LARGE SCALE GENOMIC DNA]</scope>
    <source>
        <strain evidence="2">cv. AG2017</strain>
        <tissue evidence="1">Leaf</tissue>
    </source>
</reference>
<dbReference type="Proteomes" id="UP000233551">
    <property type="component" value="Unassembled WGS sequence"/>
</dbReference>